<evidence type="ECO:0000256" key="1">
    <source>
        <dbReference type="SAM" id="SignalP"/>
    </source>
</evidence>
<dbReference type="AlphaFoldDB" id="A0A9P6CC89"/>
<accession>A0A9P6CC89</accession>
<sequence>MKLFLSKPPLVALILFAGLTFVNAGPINVRWAFPVTPYARHSSSPQAAPECRHLSPFAPRQYLGAYH</sequence>
<comment type="caution">
    <text evidence="2">The sequence shown here is derived from an EMBL/GenBank/DDBJ whole genome shotgun (WGS) entry which is preliminary data.</text>
</comment>
<protein>
    <submittedName>
        <fullName evidence="2">Uncharacterized protein</fullName>
    </submittedName>
</protein>
<dbReference type="EMBL" id="MU150299">
    <property type="protein sequence ID" value="KAF9460372.1"/>
    <property type="molecule type" value="Genomic_DNA"/>
</dbReference>
<feature type="signal peptide" evidence="1">
    <location>
        <begin position="1"/>
        <end position="24"/>
    </location>
</feature>
<keyword evidence="1" id="KW-0732">Signal</keyword>
<proteinExistence type="predicted"/>
<evidence type="ECO:0000313" key="2">
    <source>
        <dbReference type="EMBL" id="KAF9460372.1"/>
    </source>
</evidence>
<evidence type="ECO:0000313" key="3">
    <source>
        <dbReference type="Proteomes" id="UP000807353"/>
    </source>
</evidence>
<name>A0A9P6CC89_9AGAR</name>
<organism evidence="2 3">
    <name type="scientific">Collybia nuda</name>
    <dbReference type="NCBI Taxonomy" id="64659"/>
    <lineage>
        <taxon>Eukaryota</taxon>
        <taxon>Fungi</taxon>
        <taxon>Dikarya</taxon>
        <taxon>Basidiomycota</taxon>
        <taxon>Agaricomycotina</taxon>
        <taxon>Agaricomycetes</taxon>
        <taxon>Agaricomycetidae</taxon>
        <taxon>Agaricales</taxon>
        <taxon>Tricholomatineae</taxon>
        <taxon>Clitocybaceae</taxon>
        <taxon>Collybia</taxon>
    </lineage>
</organism>
<feature type="chain" id="PRO_5040343415" evidence="1">
    <location>
        <begin position="25"/>
        <end position="67"/>
    </location>
</feature>
<reference evidence="2" key="1">
    <citation type="submission" date="2020-11" db="EMBL/GenBank/DDBJ databases">
        <authorList>
            <consortium name="DOE Joint Genome Institute"/>
            <person name="Ahrendt S."/>
            <person name="Riley R."/>
            <person name="Andreopoulos W."/>
            <person name="Labutti K."/>
            <person name="Pangilinan J."/>
            <person name="Ruiz-Duenas F.J."/>
            <person name="Barrasa J.M."/>
            <person name="Sanchez-Garcia M."/>
            <person name="Camarero S."/>
            <person name="Miyauchi S."/>
            <person name="Serrano A."/>
            <person name="Linde D."/>
            <person name="Babiker R."/>
            <person name="Drula E."/>
            <person name="Ayuso-Fernandez I."/>
            <person name="Pacheco R."/>
            <person name="Padilla G."/>
            <person name="Ferreira P."/>
            <person name="Barriuso J."/>
            <person name="Kellner H."/>
            <person name="Castanera R."/>
            <person name="Alfaro M."/>
            <person name="Ramirez L."/>
            <person name="Pisabarro A.G."/>
            <person name="Kuo A."/>
            <person name="Tritt A."/>
            <person name="Lipzen A."/>
            <person name="He G."/>
            <person name="Yan M."/>
            <person name="Ng V."/>
            <person name="Cullen D."/>
            <person name="Martin F."/>
            <person name="Rosso M.-N."/>
            <person name="Henrissat B."/>
            <person name="Hibbett D."/>
            <person name="Martinez A.T."/>
            <person name="Grigoriev I.V."/>
        </authorList>
    </citation>
    <scope>NUCLEOTIDE SEQUENCE</scope>
    <source>
        <strain evidence="2">CBS 247.69</strain>
    </source>
</reference>
<dbReference type="Proteomes" id="UP000807353">
    <property type="component" value="Unassembled WGS sequence"/>
</dbReference>
<keyword evidence="3" id="KW-1185">Reference proteome</keyword>
<gene>
    <name evidence="2" type="ORF">BDZ94DRAFT_925847</name>
</gene>